<organism evidence="1 2">
    <name type="scientific">Portunus trituberculatus</name>
    <name type="common">Swimming crab</name>
    <name type="synonym">Neptunus trituberculatus</name>
    <dbReference type="NCBI Taxonomy" id="210409"/>
    <lineage>
        <taxon>Eukaryota</taxon>
        <taxon>Metazoa</taxon>
        <taxon>Ecdysozoa</taxon>
        <taxon>Arthropoda</taxon>
        <taxon>Crustacea</taxon>
        <taxon>Multicrustacea</taxon>
        <taxon>Malacostraca</taxon>
        <taxon>Eumalacostraca</taxon>
        <taxon>Eucarida</taxon>
        <taxon>Decapoda</taxon>
        <taxon>Pleocyemata</taxon>
        <taxon>Brachyura</taxon>
        <taxon>Eubrachyura</taxon>
        <taxon>Portunoidea</taxon>
        <taxon>Portunidae</taxon>
        <taxon>Portuninae</taxon>
        <taxon>Portunus</taxon>
    </lineage>
</organism>
<proteinExistence type="predicted"/>
<keyword evidence="2" id="KW-1185">Reference proteome</keyword>
<accession>A0A5B7GIY1</accession>
<sequence>MECDRYEEERKQPVAQITEIIGEQELNKRLAEEDGGITTVLGLYNDTTSFIGLSNITAKILPTYRADQQDTWSLCNI</sequence>
<dbReference type="Proteomes" id="UP000324222">
    <property type="component" value="Unassembled WGS sequence"/>
</dbReference>
<dbReference type="AlphaFoldDB" id="A0A5B7GIY1"/>
<reference evidence="1 2" key="1">
    <citation type="submission" date="2019-05" db="EMBL/GenBank/DDBJ databases">
        <title>Another draft genome of Portunus trituberculatus and its Hox gene families provides insights of decapod evolution.</title>
        <authorList>
            <person name="Jeong J.-H."/>
            <person name="Song I."/>
            <person name="Kim S."/>
            <person name="Choi T."/>
            <person name="Kim D."/>
            <person name="Ryu S."/>
            <person name="Kim W."/>
        </authorList>
    </citation>
    <scope>NUCLEOTIDE SEQUENCE [LARGE SCALE GENOMIC DNA]</scope>
    <source>
        <tissue evidence="1">Muscle</tissue>
    </source>
</reference>
<gene>
    <name evidence="1" type="ORF">E2C01_051203</name>
</gene>
<dbReference type="EMBL" id="VSRR010014609">
    <property type="protein sequence ID" value="MPC57227.1"/>
    <property type="molecule type" value="Genomic_DNA"/>
</dbReference>
<protein>
    <submittedName>
        <fullName evidence="1">Uncharacterized protein</fullName>
    </submittedName>
</protein>
<evidence type="ECO:0000313" key="1">
    <source>
        <dbReference type="EMBL" id="MPC57227.1"/>
    </source>
</evidence>
<name>A0A5B7GIY1_PORTR</name>
<comment type="caution">
    <text evidence="1">The sequence shown here is derived from an EMBL/GenBank/DDBJ whole genome shotgun (WGS) entry which is preliminary data.</text>
</comment>
<evidence type="ECO:0000313" key="2">
    <source>
        <dbReference type="Proteomes" id="UP000324222"/>
    </source>
</evidence>